<dbReference type="Pfam" id="PF02449">
    <property type="entry name" value="Glyco_hydro_42"/>
    <property type="match status" value="1"/>
</dbReference>
<dbReference type="PANTHER" id="PTHR36447:SF2">
    <property type="entry name" value="BETA-GALACTOSIDASE YESZ"/>
    <property type="match status" value="1"/>
</dbReference>
<dbReference type="Gene3D" id="3.40.50.880">
    <property type="match status" value="2"/>
</dbReference>
<feature type="signal peptide" evidence="8">
    <location>
        <begin position="1"/>
        <end position="23"/>
    </location>
</feature>
<evidence type="ECO:0000256" key="3">
    <source>
        <dbReference type="ARBA" id="ARBA00012756"/>
    </source>
</evidence>
<feature type="domain" description="DUF4350" evidence="11">
    <location>
        <begin position="1269"/>
        <end position="1455"/>
    </location>
</feature>
<dbReference type="InterPro" id="IPR008979">
    <property type="entry name" value="Galactose-bd-like_sf"/>
</dbReference>
<dbReference type="Pfam" id="PF08532">
    <property type="entry name" value="Glyco_hydro_42M"/>
    <property type="match status" value="1"/>
</dbReference>
<evidence type="ECO:0000256" key="6">
    <source>
        <dbReference type="ARBA" id="ARBA00022833"/>
    </source>
</evidence>
<sequence>MKMRVRMSFALFCCALPFLPAAAAEGAGLASWQCWPPGKLQVAAGAEDSLVFDQLNNTGFFSLPVKKAGSVLREVRFRIRKLQESRVGKLEVMVQEKGGEIFYREIELAPEWRNHSFRLDSLRLYPYGGAKIEDGRLDPAAVERLRFNGWPAGRKFEIAGLELVYAEESPDGTVRESVEFGSAEWHCWPAGKVGVKPLDRDRALLDLMKPGHASLPLPAGEFAGVSFTARLAAGETPLEQEVMLVENDGEIHFTTVTLEKEAKRFNLPVSAFRLYTYGNAKKADGRLSASGIAQLRFNGFGKPRQLELSDLELRFGARKKEEASVADRFTIRPIEWKPAGEKFHSYYPGAQDVGIAGNAFTRNGRRTFLLGGWQLDVEGPPWLMRMFGVDVMIYNADEIYTLYPPRRLPDGRLEVSWSENPWYEAVMRRFLGNGIRFWHEHKAHPQYSQLRKLPEFSEVYKAGHFVPYDPFHPQGEAMYMEMFKTWMRYTRKYPVFCYELFNEMIYNNPHRTSREAFGRAMEKKFGSIEKANRAWGTAFRSFAEVNPPGYVADGGRNGALPRETLAAREGRMYPNLLVDWEKFQEERSYQASRSLMAKMRALDPDPKVYSTLQSHLNLWLDYTGIGIRPEMLTDFSDFYSHEAGINYPETGGSRSFHNLAGVLKPLFFSDAVRGFSPDKPVFNAEAPLSVNVRGAHKTELIESDLAGLHRKWKFFDATQAEPAGWREKAFDDRDWGKVTVPAMWGSDGYRLCQVGLYRTGFKVAEPAPGRVYLNGQGFADKAELWLNGRKIGSADGFDASFTFDITDALEPENVLAVRIENRYFLDGTYYGGIRGFVSVNTARLVPDFKCGVEERHLRSFLWSQAIRGTSGVMLCYEGNFLKPASRFLPGVKAELENLADIMFDPAARRPAQVGMIYPLETLRALTHKDYLETITSPATSDLMPYYAGALFTRSGGVDVLRNGDLENGKLPYRALIAASNLRSTPAAVAALRRYVEQGGTLLAEYGSFTVNDDTHEPLDASALTGVKILGCETAPASCTLPGIGTVNTHPRRIDGTTRASLELCGAVPVLSYADGTPLLAEHKIGKGRVLFLNGTLKAEAVRELTGRLLRESGVAPLVELDSLPGTSLPGSVETVLYRDRAGRNVLFLQNFDPDGAAFAKLAGLPTGNYRMRNASTGRKIPSVSGKALWSAEELAKPWPVRLNQYDPVVLLLEPENVEPLALSGISPVRLAMLNELWRVAPEKPGRPTVAVAPVSGSTIDGAVGIAPTAYRLLADHGFNVKLFRNGSSLDGVDVLLLQNRTFRLSEPRKILDFVRNGGALLVCGNAFLNYHVDGRNPQLLEGLGLAEAGLGGVLYNKSDAPPPADKLRVTCRDFTADPVTEHVESFVTSAATWLTKLPEEARVLLKAPEDSTAPGKPLLAEFPFGKGKVVWIGDGWFLRPLNLELGGNAQLLLNIVNRLAGRPVARLTQAELDSALFITAAKLEQAEQDEKAGRTVFDRPVSAPLYTGDDTGKVNGIAGGDPIVDLMR</sequence>
<evidence type="ECO:0000313" key="12">
    <source>
        <dbReference type="EMBL" id="NMD87354.1"/>
    </source>
</evidence>
<evidence type="ECO:0000259" key="11">
    <source>
        <dbReference type="Pfam" id="PF14258"/>
    </source>
</evidence>
<dbReference type="SUPFAM" id="SSF51445">
    <property type="entry name" value="(Trans)glycosidases"/>
    <property type="match status" value="1"/>
</dbReference>
<dbReference type="EC" id="3.2.1.23" evidence="3"/>
<dbReference type="InterPro" id="IPR017853">
    <property type="entry name" value="GH"/>
</dbReference>
<dbReference type="InterPro" id="IPR003476">
    <property type="entry name" value="Glyco_hydro_42"/>
</dbReference>
<comment type="similarity">
    <text evidence="2">Belongs to the glycosyl hydrolase 42 family.</text>
</comment>
<dbReference type="GO" id="GO:0004565">
    <property type="term" value="F:beta-galactosidase activity"/>
    <property type="evidence" value="ECO:0007669"/>
    <property type="project" value="UniProtKB-EC"/>
</dbReference>
<evidence type="ECO:0000256" key="5">
    <source>
        <dbReference type="ARBA" id="ARBA00022801"/>
    </source>
</evidence>
<dbReference type="InterPro" id="IPR025646">
    <property type="entry name" value="DUF4350"/>
</dbReference>
<evidence type="ECO:0000256" key="1">
    <source>
        <dbReference type="ARBA" id="ARBA00001412"/>
    </source>
</evidence>
<dbReference type="InterPro" id="IPR013738">
    <property type="entry name" value="Beta_galactosidase_Trimer"/>
</dbReference>
<keyword evidence="6" id="KW-0862">Zinc</keyword>
<dbReference type="SUPFAM" id="SSF49785">
    <property type="entry name" value="Galactose-binding domain-like"/>
    <property type="match status" value="1"/>
</dbReference>
<dbReference type="RefSeq" id="WP_168962809.1">
    <property type="nucleotide sequence ID" value="NZ_JABAEW010000022.1"/>
</dbReference>
<dbReference type="PANTHER" id="PTHR36447">
    <property type="entry name" value="BETA-GALACTOSIDASE GANA"/>
    <property type="match status" value="1"/>
</dbReference>
<dbReference type="SUPFAM" id="SSF52317">
    <property type="entry name" value="Class I glutamine amidotransferase-like"/>
    <property type="match status" value="2"/>
</dbReference>
<dbReference type="Pfam" id="PF14258">
    <property type="entry name" value="DUF4350"/>
    <property type="match status" value="1"/>
</dbReference>
<comment type="caution">
    <text evidence="12">The sequence shown here is derived from an EMBL/GenBank/DDBJ whole genome shotgun (WGS) entry which is preliminary data.</text>
</comment>
<dbReference type="CDD" id="cd03143">
    <property type="entry name" value="A4_beta-galactosidase_middle_domain"/>
    <property type="match status" value="1"/>
</dbReference>
<evidence type="ECO:0000259" key="10">
    <source>
        <dbReference type="Pfam" id="PF08532"/>
    </source>
</evidence>
<dbReference type="Gene3D" id="3.20.20.80">
    <property type="entry name" value="Glycosidases"/>
    <property type="match status" value="1"/>
</dbReference>
<protein>
    <recommendedName>
        <fullName evidence="3">beta-galactosidase</fullName>
        <ecNumber evidence="3">3.2.1.23</ecNumber>
    </recommendedName>
</protein>
<reference evidence="12 13" key="1">
    <citation type="submission" date="2020-04" db="EMBL/GenBank/DDBJ databases">
        <authorList>
            <person name="Hitch T.C.A."/>
            <person name="Wylensek D."/>
            <person name="Clavel T."/>
        </authorList>
    </citation>
    <scope>NUCLEOTIDE SEQUENCE [LARGE SCALE GENOMIC DNA]</scope>
    <source>
        <strain evidence="12 13">COR2-253-APC-1A</strain>
    </source>
</reference>
<feature type="domain" description="Glycoside hydrolase family 42 N-terminal" evidence="9">
    <location>
        <begin position="487"/>
        <end position="624"/>
    </location>
</feature>
<evidence type="ECO:0000259" key="9">
    <source>
        <dbReference type="Pfam" id="PF02449"/>
    </source>
</evidence>
<dbReference type="InterPro" id="IPR013529">
    <property type="entry name" value="Glyco_hydro_42_N"/>
</dbReference>
<evidence type="ECO:0000256" key="8">
    <source>
        <dbReference type="SAM" id="SignalP"/>
    </source>
</evidence>
<keyword evidence="5" id="KW-0378">Hydrolase</keyword>
<organism evidence="12 13">
    <name type="scientific">Victivallis vadensis</name>
    <dbReference type="NCBI Taxonomy" id="172901"/>
    <lineage>
        <taxon>Bacteria</taxon>
        <taxon>Pseudomonadati</taxon>
        <taxon>Lentisphaerota</taxon>
        <taxon>Lentisphaeria</taxon>
        <taxon>Victivallales</taxon>
        <taxon>Victivallaceae</taxon>
        <taxon>Victivallis</taxon>
    </lineage>
</organism>
<keyword evidence="4" id="KW-0479">Metal-binding</keyword>
<dbReference type="GO" id="GO:0005975">
    <property type="term" value="P:carbohydrate metabolic process"/>
    <property type="evidence" value="ECO:0007669"/>
    <property type="project" value="InterPro"/>
</dbReference>
<keyword evidence="8" id="KW-0732">Signal</keyword>
<keyword evidence="7" id="KW-0326">Glycosidase</keyword>
<dbReference type="GO" id="GO:0009341">
    <property type="term" value="C:beta-galactosidase complex"/>
    <property type="evidence" value="ECO:0007669"/>
    <property type="project" value="InterPro"/>
</dbReference>
<dbReference type="EMBL" id="JABAEW010000022">
    <property type="protein sequence ID" value="NMD87354.1"/>
    <property type="molecule type" value="Genomic_DNA"/>
</dbReference>
<evidence type="ECO:0000256" key="4">
    <source>
        <dbReference type="ARBA" id="ARBA00022723"/>
    </source>
</evidence>
<feature type="domain" description="Beta-galactosidase trimerisation" evidence="10">
    <location>
        <begin position="911"/>
        <end position="1114"/>
    </location>
</feature>
<gene>
    <name evidence="12" type="ORF">HF882_12240</name>
</gene>
<feature type="chain" id="PRO_5032749556" description="beta-galactosidase" evidence="8">
    <location>
        <begin position="24"/>
        <end position="1528"/>
    </location>
</feature>
<accession>A0A848AUE3</accession>
<comment type="catalytic activity">
    <reaction evidence="1">
        <text>Hydrolysis of terminal non-reducing beta-D-galactose residues in beta-D-galactosides.</text>
        <dbReference type="EC" id="3.2.1.23"/>
    </reaction>
</comment>
<dbReference type="Gene3D" id="2.60.120.260">
    <property type="entry name" value="Galactose-binding domain-like"/>
    <property type="match status" value="1"/>
</dbReference>
<dbReference type="GO" id="GO:0046872">
    <property type="term" value="F:metal ion binding"/>
    <property type="evidence" value="ECO:0007669"/>
    <property type="project" value="UniProtKB-KW"/>
</dbReference>
<name>A0A848AUE3_9BACT</name>
<proteinExistence type="inferred from homology"/>
<evidence type="ECO:0000256" key="2">
    <source>
        <dbReference type="ARBA" id="ARBA00005940"/>
    </source>
</evidence>
<evidence type="ECO:0000313" key="13">
    <source>
        <dbReference type="Proteomes" id="UP000576225"/>
    </source>
</evidence>
<dbReference type="InterPro" id="IPR029062">
    <property type="entry name" value="Class_I_gatase-like"/>
</dbReference>
<evidence type="ECO:0000256" key="7">
    <source>
        <dbReference type="ARBA" id="ARBA00023295"/>
    </source>
</evidence>
<dbReference type="Proteomes" id="UP000576225">
    <property type="component" value="Unassembled WGS sequence"/>
</dbReference>